<proteinExistence type="predicted"/>
<evidence type="ECO:0000256" key="1">
    <source>
        <dbReference type="ARBA" id="ARBA00022574"/>
    </source>
</evidence>
<dbReference type="EMBL" id="GBRH01254887">
    <property type="protein sequence ID" value="JAD43008.1"/>
    <property type="molecule type" value="Transcribed_RNA"/>
</dbReference>
<accession>A0A0A8ZZ46</accession>
<evidence type="ECO:0000313" key="3">
    <source>
        <dbReference type="EMBL" id="JAD43008.1"/>
    </source>
</evidence>
<dbReference type="AlphaFoldDB" id="A0A0A8ZZ46"/>
<keyword evidence="2" id="KW-0677">Repeat</keyword>
<dbReference type="GO" id="GO:0005634">
    <property type="term" value="C:nucleus"/>
    <property type="evidence" value="ECO:0007669"/>
    <property type="project" value="TreeGrafter"/>
</dbReference>
<organism evidence="3">
    <name type="scientific">Arundo donax</name>
    <name type="common">Giant reed</name>
    <name type="synonym">Donax arundinaceus</name>
    <dbReference type="NCBI Taxonomy" id="35708"/>
    <lineage>
        <taxon>Eukaryota</taxon>
        <taxon>Viridiplantae</taxon>
        <taxon>Streptophyta</taxon>
        <taxon>Embryophyta</taxon>
        <taxon>Tracheophyta</taxon>
        <taxon>Spermatophyta</taxon>
        <taxon>Magnoliopsida</taxon>
        <taxon>Liliopsida</taxon>
        <taxon>Poales</taxon>
        <taxon>Poaceae</taxon>
        <taxon>PACMAD clade</taxon>
        <taxon>Arundinoideae</taxon>
        <taxon>Arundineae</taxon>
        <taxon>Arundo</taxon>
    </lineage>
</organism>
<reference evidence="3" key="1">
    <citation type="submission" date="2014-09" db="EMBL/GenBank/DDBJ databases">
        <authorList>
            <person name="Magalhaes I.L.F."/>
            <person name="Oliveira U."/>
            <person name="Santos F.R."/>
            <person name="Vidigal T.H.D.A."/>
            <person name="Brescovit A.D."/>
            <person name="Santos A.J."/>
        </authorList>
    </citation>
    <scope>NUCLEOTIDE SEQUENCE</scope>
    <source>
        <tissue evidence="3">Shoot tissue taken approximately 20 cm above the soil surface</tissue>
    </source>
</reference>
<dbReference type="PANTHER" id="PTHR16017">
    <property type="entry name" value="GASTRULATION DEFECTIVE PROTEIN 1-RELATED"/>
    <property type="match status" value="1"/>
</dbReference>
<dbReference type="PANTHER" id="PTHR16017:SF0">
    <property type="entry name" value="WD REPEAT-CONTAINING PROTEIN 70"/>
    <property type="match status" value="1"/>
</dbReference>
<dbReference type="InterPro" id="IPR051858">
    <property type="entry name" value="WD_repeat_GAD-1"/>
</dbReference>
<evidence type="ECO:0000256" key="2">
    <source>
        <dbReference type="ARBA" id="ARBA00022737"/>
    </source>
</evidence>
<keyword evidence="1" id="KW-0853">WD repeat</keyword>
<name>A0A0A8ZZ46_ARUDO</name>
<reference evidence="3" key="2">
    <citation type="journal article" date="2015" name="Data Brief">
        <title>Shoot transcriptome of the giant reed, Arundo donax.</title>
        <authorList>
            <person name="Barrero R.A."/>
            <person name="Guerrero F.D."/>
            <person name="Moolhuijzen P."/>
            <person name="Goolsby J.A."/>
            <person name="Tidwell J."/>
            <person name="Bellgard S.E."/>
            <person name="Bellgard M.I."/>
        </authorList>
    </citation>
    <scope>NUCLEOTIDE SEQUENCE</scope>
    <source>
        <tissue evidence="3">Shoot tissue taken approximately 20 cm above the soil surface</tissue>
    </source>
</reference>
<dbReference type="GO" id="GO:0035861">
    <property type="term" value="C:site of double-strand break"/>
    <property type="evidence" value="ECO:0007669"/>
    <property type="project" value="TreeGrafter"/>
</dbReference>
<sequence>MAGVAGDRVRGVGGVLVRAPQQHRQHRALQAPPPLGACLPDLHPLQMLHILIPLRTKEKKRKEGSLIKETWMDKDPREAILKYTDAAEKDPKLIALAYSETQPNPVFAESSCSPGVESMNSLQQKHYRDRKRYLNMTQIKKHHIYRETVSIK</sequence>
<protein>
    <submittedName>
        <fullName evidence="3">Uncharacterized protein</fullName>
    </submittedName>
</protein>